<name>A0ABY5K581_9CELL</name>
<dbReference type="Proteomes" id="UP001317322">
    <property type="component" value="Chromosome"/>
</dbReference>
<reference evidence="2 3" key="1">
    <citation type="submission" date="2022-07" db="EMBL/GenBank/DDBJ databases">
        <title>Novel species in genus cellulomonas.</title>
        <authorList>
            <person name="Ye L."/>
        </authorList>
    </citation>
    <scope>NUCLEOTIDE SEQUENCE [LARGE SCALE GENOMIC DNA]</scope>
    <source>
        <strain evidence="3">zg-Y908</strain>
    </source>
</reference>
<evidence type="ECO:0000313" key="3">
    <source>
        <dbReference type="Proteomes" id="UP001317322"/>
    </source>
</evidence>
<dbReference type="RefSeq" id="WP_227564776.1">
    <property type="nucleotide sequence ID" value="NZ_CP101989.1"/>
</dbReference>
<accession>A0ABY5K581</accession>
<keyword evidence="3" id="KW-1185">Reference proteome</keyword>
<comment type="similarity">
    <text evidence="1">Belongs to the UPF0311 family.</text>
</comment>
<dbReference type="EMBL" id="CP101989">
    <property type="protein sequence ID" value="UUI65495.1"/>
    <property type="molecule type" value="Genomic_DNA"/>
</dbReference>
<organism evidence="2 3">
    <name type="scientific">Cellulomonas wangsupingiae</name>
    <dbReference type="NCBI Taxonomy" id="2968085"/>
    <lineage>
        <taxon>Bacteria</taxon>
        <taxon>Bacillati</taxon>
        <taxon>Actinomycetota</taxon>
        <taxon>Actinomycetes</taxon>
        <taxon>Micrococcales</taxon>
        <taxon>Cellulomonadaceae</taxon>
        <taxon>Cellulomonas</taxon>
    </lineage>
</organism>
<dbReference type="PANTHER" id="PTHR37315">
    <property type="entry name" value="UPF0311 PROTEIN BLR7842"/>
    <property type="match status" value="1"/>
</dbReference>
<dbReference type="InterPro" id="IPR020915">
    <property type="entry name" value="UPF0311"/>
</dbReference>
<dbReference type="Pfam" id="PF11578">
    <property type="entry name" value="DUF3237"/>
    <property type="match status" value="1"/>
</dbReference>
<dbReference type="HAMAP" id="MF_00775">
    <property type="entry name" value="UPF0311"/>
    <property type="match status" value="1"/>
</dbReference>
<proteinExistence type="inferred from homology"/>
<sequence length="163" mass="17765">MHPTPPEDTVLALPPPTVSPFCTLQVELAPVMDLGLGRYGQRRIVPIVGGRVTGRVSGTILHLGADWQSVAHDDVAELDARYVFETPDGALVEIVNTGYRYGPPEVMQRLASGAPTPPESYYMRSTARLESGHPDYRWLNRMVFVGTGARDASSVQIDLYSVG</sequence>
<protein>
    <recommendedName>
        <fullName evidence="1">UPF0311 protein NP075_01765</fullName>
    </recommendedName>
</protein>
<evidence type="ECO:0000256" key="1">
    <source>
        <dbReference type="HAMAP-Rule" id="MF_00775"/>
    </source>
</evidence>
<dbReference type="PANTHER" id="PTHR37315:SF1">
    <property type="entry name" value="UPF0311 PROTEIN BLR7842"/>
    <property type="match status" value="1"/>
</dbReference>
<dbReference type="Gene3D" id="2.40.160.20">
    <property type="match status" value="1"/>
</dbReference>
<evidence type="ECO:0000313" key="2">
    <source>
        <dbReference type="EMBL" id="UUI65495.1"/>
    </source>
</evidence>
<gene>
    <name evidence="2" type="ORF">NP075_01765</name>
</gene>